<protein>
    <submittedName>
        <fullName evidence="2">Uncharacterized protein</fullName>
    </submittedName>
</protein>
<name>A0A5B7D8I4_PORTR</name>
<evidence type="ECO:0000313" key="3">
    <source>
        <dbReference type="Proteomes" id="UP000324222"/>
    </source>
</evidence>
<reference evidence="2 3" key="1">
    <citation type="submission" date="2019-05" db="EMBL/GenBank/DDBJ databases">
        <title>Another draft genome of Portunus trituberculatus and its Hox gene families provides insights of decapod evolution.</title>
        <authorList>
            <person name="Jeong J.-H."/>
            <person name="Song I."/>
            <person name="Kim S."/>
            <person name="Choi T."/>
            <person name="Kim D."/>
            <person name="Ryu S."/>
            <person name="Kim W."/>
        </authorList>
    </citation>
    <scope>NUCLEOTIDE SEQUENCE [LARGE SCALE GENOMIC DNA]</scope>
    <source>
        <tissue evidence="2">Muscle</tissue>
    </source>
</reference>
<feature type="region of interest" description="Disordered" evidence="1">
    <location>
        <begin position="50"/>
        <end position="90"/>
    </location>
</feature>
<feature type="region of interest" description="Disordered" evidence="1">
    <location>
        <begin position="1"/>
        <end position="30"/>
    </location>
</feature>
<dbReference type="EMBL" id="VSRR010000604">
    <property type="protein sequence ID" value="MPC17601.1"/>
    <property type="molecule type" value="Genomic_DNA"/>
</dbReference>
<organism evidence="2 3">
    <name type="scientific">Portunus trituberculatus</name>
    <name type="common">Swimming crab</name>
    <name type="synonym">Neptunus trituberculatus</name>
    <dbReference type="NCBI Taxonomy" id="210409"/>
    <lineage>
        <taxon>Eukaryota</taxon>
        <taxon>Metazoa</taxon>
        <taxon>Ecdysozoa</taxon>
        <taxon>Arthropoda</taxon>
        <taxon>Crustacea</taxon>
        <taxon>Multicrustacea</taxon>
        <taxon>Malacostraca</taxon>
        <taxon>Eumalacostraca</taxon>
        <taxon>Eucarida</taxon>
        <taxon>Decapoda</taxon>
        <taxon>Pleocyemata</taxon>
        <taxon>Brachyura</taxon>
        <taxon>Eubrachyura</taxon>
        <taxon>Portunoidea</taxon>
        <taxon>Portunidae</taxon>
        <taxon>Portuninae</taxon>
        <taxon>Portunus</taxon>
    </lineage>
</organism>
<proteinExistence type="predicted"/>
<evidence type="ECO:0000313" key="2">
    <source>
        <dbReference type="EMBL" id="MPC17601.1"/>
    </source>
</evidence>
<dbReference type="AlphaFoldDB" id="A0A5B7D8I4"/>
<keyword evidence="3" id="KW-1185">Reference proteome</keyword>
<accession>A0A5B7D8I4</accession>
<evidence type="ECO:0000256" key="1">
    <source>
        <dbReference type="SAM" id="MobiDB-lite"/>
    </source>
</evidence>
<dbReference type="Proteomes" id="UP000324222">
    <property type="component" value="Unassembled WGS sequence"/>
</dbReference>
<comment type="caution">
    <text evidence="2">The sequence shown here is derived from an EMBL/GenBank/DDBJ whole genome shotgun (WGS) entry which is preliminary data.</text>
</comment>
<sequence length="90" mass="9824">MRVPPAAPILLDTPLRPVSPASDAKKTPAEQQSSYAHVWFRLIGFSNNSTHGPVLPRTTKQAGRGPTVPISTLYHPPHRPRLATKASPFH</sequence>
<gene>
    <name evidence="2" type="ORF">E2C01_010463</name>
</gene>